<dbReference type="PANTHER" id="PTHR47100:SF5">
    <property type="entry name" value="DUAL SPECIFICITY PROTEIN PHOSPHATASE PHS1"/>
    <property type="match status" value="1"/>
</dbReference>
<proteinExistence type="predicted"/>
<dbReference type="GO" id="GO:0009737">
    <property type="term" value="P:response to abscisic acid"/>
    <property type="evidence" value="ECO:0007669"/>
    <property type="project" value="InterPro"/>
</dbReference>
<evidence type="ECO:0000313" key="2">
    <source>
        <dbReference type="EMBL" id="CAK7336812.1"/>
    </source>
</evidence>
<dbReference type="Pfam" id="PF09192">
    <property type="entry name" value="Act-Frag_cataly"/>
    <property type="match status" value="1"/>
</dbReference>
<feature type="domain" description="Actin-fragmin kinase catalytic" evidence="1">
    <location>
        <begin position="67"/>
        <end position="205"/>
    </location>
</feature>
<dbReference type="GO" id="GO:0004721">
    <property type="term" value="F:phosphoprotein phosphatase activity"/>
    <property type="evidence" value="ECO:0007669"/>
    <property type="project" value="InterPro"/>
</dbReference>
<sequence>MDLGSEELDPPLPLTVTSRVLCMLGDVTAGPAYRFAQWLELVRKRSGNEGEHLVDSKSPPPEQAPGISLWERLGKAATLAIESSSVSWHMLSSLHQTEHSVNSGGVVFFALFNQPGNVDAFRKEAAAVIKFSSSRMATQSERLGYEFAKWLGVQTPQPGVAPDKGSWRESKSYRLTAASEGDEEGEVTCSELLEALELSRCLLLMRPKYSVFAVMFMDLLYWRAQMHLSHVKLQKELQQHLSPKSGESSFSDLFISHAVATDSGVPRRPPAGKQTNDQENYPQLIDFLLNSSDYSSDLLCEITGGKLAPPLEGTDFTEYDSVVPASPSLAVVLCPSPPSKERFLNDNLPEFTDSDSQKMAQTPRKTISIQGFFRAVILNCVVDAYELKVRLEHVLERISLISEAANTEKPSSITNRLFIGSTLAARSVYT</sequence>
<protein>
    <recommendedName>
        <fullName evidence="1">Actin-fragmin kinase catalytic domain-containing protein</fullName>
    </recommendedName>
</protein>
<dbReference type="GO" id="GO:0043622">
    <property type="term" value="P:cortical microtubule organization"/>
    <property type="evidence" value="ECO:0007669"/>
    <property type="project" value="InterPro"/>
</dbReference>
<organism evidence="2 3">
    <name type="scientific">Dovyalis caffra</name>
    <dbReference type="NCBI Taxonomy" id="77055"/>
    <lineage>
        <taxon>Eukaryota</taxon>
        <taxon>Viridiplantae</taxon>
        <taxon>Streptophyta</taxon>
        <taxon>Embryophyta</taxon>
        <taxon>Tracheophyta</taxon>
        <taxon>Spermatophyta</taxon>
        <taxon>Magnoliopsida</taxon>
        <taxon>eudicotyledons</taxon>
        <taxon>Gunneridae</taxon>
        <taxon>Pentapetalae</taxon>
        <taxon>rosids</taxon>
        <taxon>fabids</taxon>
        <taxon>Malpighiales</taxon>
        <taxon>Salicaceae</taxon>
        <taxon>Flacourtieae</taxon>
        <taxon>Dovyalis</taxon>
    </lineage>
</organism>
<dbReference type="InterPro" id="IPR015275">
    <property type="entry name" value="Actin-fragmin_kin_cat_dom"/>
</dbReference>
<evidence type="ECO:0000259" key="1">
    <source>
        <dbReference type="Pfam" id="PF09192"/>
    </source>
</evidence>
<dbReference type="InterPro" id="IPR035010">
    <property type="entry name" value="PHS1"/>
</dbReference>
<keyword evidence="3" id="KW-1185">Reference proteome</keyword>
<dbReference type="InterPro" id="IPR011009">
    <property type="entry name" value="Kinase-like_dom_sf"/>
</dbReference>
<dbReference type="EMBL" id="CAWUPB010001009">
    <property type="protein sequence ID" value="CAK7336812.1"/>
    <property type="molecule type" value="Genomic_DNA"/>
</dbReference>
<reference evidence="2 3" key="1">
    <citation type="submission" date="2024-01" db="EMBL/GenBank/DDBJ databases">
        <authorList>
            <person name="Waweru B."/>
        </authorList>
    </citation>
    <scope>NUCLEOTIDE SEQUENCE [LARGE SCALE GENOMIC DNA]</scope>
</reference>
<dbReference type="PANTHER" id="PTHR47100">
    <property type="entry name" value="DUAL SPECIFICITY PROTEIN PHOSPHATASE PHS1"/>
    <property type="match status" value="1"/>
</dbReference>
<gene>
    <name evidence="2" type="ORF">DCAF_LOCUS11834</name>
</gene>
<comment type="caution">
    <text evidence="2">The sequence shown here is derived from an EMBL/GenBank/DDBJ whole genome shotgun (WGS) entry which is preliminary data.</text>
</comment>
<dbReference type="Proteomes" id="UP001314170">
    <property type="component" value="Unassembled WGS sequence"/>
</dbReference>
<evidence type="ECO:0000313" key="3">
    <source>
        <dbReference type="Proteomes" id="UP001314170"/>
    </source>
</evidence>
<name>A0AAV1RMM3_9ROSI</name>
<accession>A0AAV1RMM3</accession>
<dbReference type="AlphaFoldDB" id="A0AAV1RMM3"/>
<dbReference type="SUPFAM" id="SSF56112">
    <property type="entry name" value="Protein kinase-like (PK-like)"/>
    <property type="match status" value="1"/>
</dbReference>